<comment type="caution">
    <text evidence="4">The sequence shown here is derived from an EMBL/GenBank/DDBJ whole genome shotgun (WGS) entry which is preliminary data.</text>
</comment>
<sequence>MHKLDGRPHRPAIGEEVLTEELRALGIRPGGVLLAHASLRSLGPVHGRSRAVVRALRAALGPQGTLVVPTFTPENSDTSLVYRRRIQGLTERQVAELRSTMPPYDRRRTPALSTGRLAEEVRTHPEALRSDHPQTSFAAVGPLSHRIVSGHSRGCHLGECSPLARLYEEGAQVLLLGVGFASCTAFHLAEYRMPEQPMQEYHCVIRVRGERIWWSYTDVALDDSDFAVLGASFERSGAPVATGRAGSADARVFGVRDAVDHAVAWMASHRRPGRRQG</sequence>
<dbReference type="EMBL" id="JAVREY010000091">
    <property type="protein sequence ID" value="MDT0469012.1"/>
    <property type="molecule type" value="Genomic_DNA"/>
</dbReference>
<dbReference type="SUPFAM" id="SSF110710">
    <property type="entry name" value="TTHA0583/YokD-like"/>
    <property type="match status" value="1"/>
</dbReference>
<reference evidence="5" key="1">
    <citation type="submission" date="2023-07" db="EMBL/GenBank/DDBJ databases">
        <title>30 novel species of actinomycetes from the DSMZ collection.</title>
        <authorList>
            <person name="Nouioui I."/>
        </authorList>
    </citation>
    <scope>NUCLEOTIDE SEQUENCE [LARGE SCALE GENOMIC DNA]</scope>
    <source>
        <strain evidence="5">DSM 41699</strain>
    </source>
</reference>
<keyword evidence="5" id="KW-1185">Reference proteome</keyword>
<gene>
    <name evidence="4" type="ORF">RM764_39615</name>
</gene>
<keyword evidence="2" id="KW-0808">Transferase</keyword>
<proteinExistence type="inferred from homology"/>
<dbReference type="Proteomes" id="UP001183809">
    <property type="component" value="Unassembled WGS sequence"/>
</dbReference>
<comment type="similarity">
    <text evidence="1">Belongs to the antibiotic N-acetyltransferase family.</text>
</comment>
<accession>A0ABU2U700</accession>
<evidence type="ECO:0000313" key="4">
    <source>
        <dbReference type="EMBL" id="MDT0469012.1"/>
    </source>
</evidence>
<evidence type="ECO:0000313" key="5">
    <source>
        <dbReference type="Proteomes" id="UP001183809"/>
    </source>
</evidence>
<dbReference type="PANTHER" id="PTHR11104">
    <property type="entry name" value="AMINOGLYCOSIDE N3-ACETYLTRANSFERASE"/>
    <property type="match status" value="1"/>
</dbReference>
<name>A0ABU2U700_9ACTN</name>
<dbReference type="Pfam" id="PF02522">
    <property type="entry name" value="Antibiotic_NAT"/>
    <property type="match status" value="1"/>
</dbReference>
<evidence type="ECO:0000256" key="1">
    <source>
        <dbReference type="ARBA" id="ARBA00006383"/>
    </source>
</evidence>
<keyword evidence="3" id="KW-0012">Acyltransferase</keyword>
<dbReference type="InterPro" id="IPR028345">
    <property type="entry name" value="Antibiotic_NAT-like"/>
</dbReference>
<dbReference type="PANTHER" id="PTHR11104:SF0">
    <property type="entry name" value="SPBETA PROPHAGE-DERIVED AMINOGLYCOSIDE N(3')-ACETYLTRANSFERASE-LIKE PROTEIN YOKD"/>
    <property type="match status" value="1"/>
</dbReference>
<dbReference type="InterPro" id="IPR003679">
    <property type="entry name" value="Amioglycoside_AcTrfase"/>
</dbReference>
<evidence type="ECO:0000256" key="3">
    <source>
        <dbReference type="ARBA" id="ARBA00023315"/>
    </source>
</evidence>
<organism evidence="4 5">
    <name type="scientific">Streptomyces gibsoniae</name>
    <dbReference type="NCBI Taxonomy" id="3075529"/>
    <lineage>
        <taxon>Bacteria</taxon>
        <taxon>Bacillati</taxon>
        <taxon>Actinomycetota</taxon>
        <taxon>Actinomycetes</taxon>
        <taxon>Kitasatosporales</taxon>
        <taxon>Streptomycetaceae</taxon>
        <taxon>Streptomyces</taxon>
    </lineage>
</organism>
<dbReference type="RefSeq" id="WP_311700451.1">
    <property type="nucleotide sequence ID" value="NZ_JAVREY010000091.1"/>
</dbReference>
<evidence type="ECO:0000256" key="2">
    <source>
        <dbReference type="ARBA" id="ARBA00022679"/>
    </source>
</evidence>
<protein>
    <submittedName>
        <fullName evidence="4">AAC(3) family N-acetyltransferase</fullName>
    </submittedName>
</protein>